<dbReference type="NCBIfam" id="TIGR00847">
    <property type="entry name" value="ccoS"/>
    <property type="match status" value="1"/>
</dbReference>
<reference evidence="1" key="1">
    <citation type="submission" date="2020-07" db="EMBL/GenBank/DDBJ databases">
        <title>Huge and variable diversity of episymbiotic CPR bacteria and DPANN archaea in groundwater ecosystems.</title>
        <authorList>
            <person name="He C.Y."/>
            <person name="Keren R."/>
            <person name="Whittaker M."/>
            <person name="Farag I.F."/>
            <person name="Doudna J."/>
            <person name="Cate J.H.D."/>
            <person name="Banfield J.F."/>
        </authorList>
    </citation>
    <scope>NUCLEOTIDE SEQUENCE</scope>
    <source>
        <strain evidence="1">NC_groundwater_1818_Pr3_B-0.1um_66_35</strain>
    </source>
</reference>
<dbReference type="PANTHER" id="PTHR41532:SF1">
    <property type="entry name" value="FIXS PROTEIN"/>
    <property type="match status" value="1"/>
</dbReference>
<protein>
    <submittedName>
        <fullName evidence="1">Cbb3-type cytochrome oxidase assembly protein CcoS</fullName>
    </submittedName>
</protein>
<sequence>MEVMVILVPLALALGLLGLGAFLWSLKSGQYEDLDGAAWRAISDDDQPLPPPAQERG</sequence>
<gene>
    <name evidence="1" type="primary">ccoS</name>
    <name evidence="1" type="ORF">HZA66_01870</name>
</gene>
<dbReference type="Proteomes" id="UP000782519">
    <property type="component" value="Unassembled WGS sequence"/>
</dbReference>
<name>A0A933VZ79_RHOPL</name>
<dbReference type="Pfam" id="PF03597">
    <property type="entry name" value="FixS"/>
    <property type="match status" value="1"/>
</dbReference>
<comment type="caution">
    <text evidence="1">The sequence shown here is derived from an EMBL/GenBank/DDBJ whole genome shotgun (WGS) entry which is preliminary data.</text>
</comment>
<evidence type="ECO:0000313" key="1">
    <source>
        <dbReference type="EMBL" id="MBI5128166.1"/>
    </source>
</evidence>
<dbReference type="EMBL" id="JACRJB010000006">
    <property type="protein sequence ID" value="MBI5128166.1"/>
    <property type="molecule type" value="Genomic_DNA"/>
</dbReference>
<accession>A0A933VZ79</accession>
<proteinExistence type="predicted"/>
<dbReference type="InterPro" id="IPR004714">
    <property type="entry name" value="Cyt_oxidase_maturation_cbb3"/>
</dbReference>
<dbReference type="PANTHER" id="PTHR41532">
    <property type="entry name" value="FIXS PROTEIN"/>
    <property type="match status" value="1"/>
</dbReference>
<dbReference type="AlphaFoldDB" id="A0A933VZ79"/>
<organism evidence="1 2">
    <name type="scientific">Rhodopseudomonas palustris</name>
    <dbReference type="NCBI Taxonomy" id="1076"/>
    <lineage>
        <taxon>Bacteria</taxon>
        <taxon>Pseudomonadati</taxon>
        <taxon>Pseudomonadota</taxon>
        <taxon>Alphaproteobacteria</taxon>
        <taxon>Hyphomicrobiales</taxon>
        <taxon>Nitrobacteraceae</taxon>
        <taxon>Rhodopseudomonas</taxon>
    </lineage>
</organism>
<evidence type="ECO:0000313" key="2">
    <source>
        <dbReference type="Proteomes" id="UP000782519"/>
    </source>
</evidence>